<dbReference type="OrthoDB" id="529205at2759"/>
<evidence type="ECO:0000313" key="3">
    <source>
        <dbReference type="Proteomes" id="UP000759537"/>
    </source>
</evidence>
<feature type="region of interest" description="Disordered" evidence="1">
    <location>
        <begin position="1"/>
        <end position="72"/>
    </location>
</feature>
<sequence length="155" mass="17438">MWFSSHAYSTMHDNDPEVLEREKRRNLTRQPYQTSSPLDHSPGWNEHLASTSEANVKADKDRSSPHDLASRTVSHLKAKISVEEGAASSTSRLDLDEVSGPLKSARGTDGVVDIDDTYDEEIKEQEGAWTHKVKREHAEQVKVWPTTLSCRAIQN</sequence>
<feature type="compositionally biased region" description="Polar residues" evidence="1">
    <location>
        <begin position="28"/>
        <end position="38"/>
    </location>
</feature>
<feature type="compositionally biased region" description="Basic and acidic residues" evidence="1">
    <location>
        <begin position="56"/>
        <end position="69"/>
    </location>
</feature>
<reference evidence="2" key="1">
    <citation type="submission" date="2019-10" db="EMBL/GenBank/DDBJ databases">
        <authorList>
            <consortium name="DOE Joint Genome Institute"/>
            <person name="Kuo A."/>
            <person name="Miyauchi S."/>
            <person name="Kiss E."/>
            <person name="Drula E."/>
            <person name="Kohler A."/>
            <person name="Sanchez-Garcia M."/>
            <person name="Andreopoulos B."/>
            <person name="Barry K.W."/>
            <person name="Bonito G."/>
            <person name="Buee M."/>
            <person name="Carver A."/>
            <person name="Chen C."/>
            <person name="Cichocki N."/>
            <person name="Clum A."/>
            <person name="Culley D."/>
            <person name="Crous P.W."/>
            <person name="Fauchery L."/>
            <person name="Girlanda M."/>
            <person name="Hayes R."/>
            <person name="Keri Z."/>
            <person name="LaButti K."/>
            <person name="Lipzen A."/>
            <person name="Lombard V."/>
            <person name="Magnuson J."/>
            <person name="Maillard F."/>
            <person name="Morin E."/>
            <person name="Murat C."/>
            <person name="Nolan M."/>
            <person name="Ohm R."/>
            <person name="Pangilinan J."/>
            <person name="Pereira M."/>
            <person name="Perotto S."/>
            <person name="Peter M."/>
            <person name="Riley R."/>
            <person name="Sitrit Y."/>
            <person name="Stielow B."/>
            <person name="Szollosi G."/>
            <person name="Zifcakova L."/>
            <person name="Stursova M."/>
            <person name="Spatafora J.W."/>
            <person name="Tedersoo L."/>
            <person name="Vaario L.-M."/>
            <person name="Yamada A."/>
            <person name="Yan M."/>
            <person name="Wang P."/>
            <person name="Xu J."/>
            <person name="Bruns T."/>
            <person name="Baldrian P."/>
            <person name="Vilgalys R."/>
            <person name="Henrissat B."/>
            <person name="Grigoriev I.V."/>
            <person name="Hibbett D."/>
            <person name="Nagy L.G."/>
            <person name="Martin F.M."/>
        </authorList>
    </citation>
    <scope>NUCLEOTIDE SEQUENCE</scope>
    <source>
        <strain evidence="2">Prilba</strain>
    </source>
</reference>
<dbReference type="EMBL" id="WHVB01000002">
    <property type="protein sequence ID" value="KAF8486108.1"/>
    <property type="molecule type" value="Genomic_DNA"/>
</dbReference>
<reference evidence="2" key="2">
    <citation type="journal article" date="2020" name="Nat. Commun.">
        <title>Large-scale genome sequencing of mycorrhizal fungi provides insights into the early evolution of symbiotic traits.</title>
        <authorList>
            <person name="Miyauchi S."/>
            <person name="Kiss E."/>
            <person name="Kuo A."/>
            <person name="Drula E."/>
            <person name="Kohler A."/>
            <person name="Sanchez-Garcia M."/>
            <person name="Morin E."/>
            <person name="Andreopoulos B."/>
            <person name="Barry K.W."/>
            <person name="Bonito G."/>
            <person name="Buee M."/>
            <person name="Carver A."/>
            <person name="Chen C."/>
            <person name="Cichocki N."/>
            <person name="Clum A."/>
            <person name="Culley D."/>
            <person name="Crous P.W."/>
            <person name="Fauchery L."/>
            <person name="Girlanda M."/>
            <person name="Hayes R.D."/>
            <person name="Keri Z."/>
            <person name="LaButti K."/>
            <person name="Lipzen A."/>
            <person name="Lombard V."/>
            <person name="Magnuson J."/>
            <person name="Maillard F."/>
            <person name="Murat C."/>
            <person name="Nolan M."/>
            <person name="Ohm R.A."/>
            <person name="Pangilinan J."/>
            <person name="Pereira M.F."/>
            <person name="Perotto S."/>
            <person name="Peter M."/>
            <person name="Pfister S."/>
            <person name="Riley R."/>
            <person name="Sitrit Y."/>
            <person name="Stielow J.B."/>
            <person name="Szollosi G."/>
            <person name="Zifcakova L."/>
            <person name="Stursova M."/>
            <person name="Spatafora J.W."/>
            <person name="Tedersoo L."/>
            <person name="Vaario L.M."/>
            <person name="Yamada A."/>
            <person name="Yan M."/>
            <person name="Wang P."/>
            <person name="Xu J."/>
            <person name="Bruns T."/>
            <person name="Baldrian P."/>
            <person name="Vilgalys R."/>
            <person name="Dunand C."/>
            <person name="Henrissat B."/>
            <person name="Grigoriev I.V."/>
            <person name="Hibbett D."/>
            <person name="Nagy L.G."/>
            <person name="Martin F.M."/>
        </authorList>
    </citation>
    <scope>NUCLEOTIDE SEQUENCE</scope>
    <source>
        <strain evidence="2">Prilba</strain>
    </source>
</reference>
<gene>
    <name evidence="2" type="ORF">DFH94DRAFT_168546</name>
</gene>
<accession>A0A9P5TDR9</accession>
<proteinExistence type="predicted"/>
<dbReference type="AlphaFoldDB" id="A0A9P5TDR9"/>
<keyword evidence="3" id="KW-1185">Reference proteome</keyword>
<name>A0A9P5TDR9_9AGAM</name>
<organism evidence="2 3">
    <name type="scientific">Russula ochroleuca</name>
    <dbReference type="NCBI Taxonomy" id="152965"/>
    <lineage>
        <taxon>Eukaryota</taxon>
        <taxon>Fungi</taxon>
        <taxon>Dikarya</taxon>
        <taxon>Basidiomycota</taxon>
        <taxon>Agaricomycotina</taxon>
        <taxon>Agaricomycetes</taxon>
        <taxon>Russulales</taxon>
        <taxon>Russulaceae</taxon>
        <taxon>Russula</taxon>
    </lineage>
</organism>
<protein>
    <submittedName>
        <fullName evidence="2">Uncharacterized protein</fullName>
    </submittedName>
</protein>
<dbReference type="Proteomes" id="UP000759537">
    <property type="component" value="Unassembled WGS sequence"/>
</dbReference>
<comment type="caution">
    <text evidence="2">The sequence shown here is derived from an EMBL/GenBank/DDBJ whole genome shotgun (WGS) entry which is preliminary data.</text>
</comment>
<evidence type="ECO:0000313" key="2">
    <source>
        <dbReference type="EMBL" id="KAF8486108.1"/>
    </source>
</evidence>
<evidence type="ECO:0000256" key="1">
    <source>
        <dbReference type="SAM" id="MobiDB-lite"/>
    </source>
</evidence>
<feature type="compositionally biased region" description="Basic and acidic residues" evidence="1">
    <location>
        <begin position="12"/>
        <end position="25"/>
    </location>
</feature>